<proteinExistence type="inferred from homology"/>
<dbReference type="PANTHER" id="PTHR47707">
    <property type="entry name" value="8-OXO-DGTP DIPHOSPHATASE"/>
    <property type="match status" value="1"/>
</dbReference>
<keyword evidence="8" id="KW-0460">Magnesium</keyword>
<dbReference type="GO" id="GO:0044715">
    <property type="term" value="F:8-oxo-dGDP phosphatase activity"/>
    <property type="evidence" value="ECO:0007669"/>
    <property type="project" value="TreeGrafter"/>
</dbReference>
<keyword evidence="6" id="KW-0227">DNA damage</keyword>
<evidence type="ECO:0000256" key="9">
    <source>
        <dbReference type="ARBA" id="ARBA00023204"/>
    </source>
</evidence>
<evidence type="ECO:0000256" key="14">
    <source>
        <dbReference type="ARBA" id="ARBA00041592"/>
    </source>
</evidence>
<evidence type="ECO:0000256" key="5">
    <source>
        <dbReference type="ARBA" id="ARBA00022723"/>
    </source>
</evidence>
<evidence type="ECO:0000256" key="4">
    <source>
        <dbReference type="ARBA" id="ARBA00022705"/>
    </source>
</evidence>
<reference evidence="18 19" key="1">
    <citation type="submission" date="2018-09" db="EMBL/GenBank/DDBJ databases">
        <title>Altererythrobacter sp.Ery1 and Ery12, the genome sequencing of novel strains in genus Alterythrobacter.</title>
        <authorList>
            <person name="Cheng H."/>
            <person name="Wu Y.-H."/>
            <person name="Fang C."/>
            <person name="Xu X.-W."/>
        </authorList>
    </citation>
    <scope>NUCLEOTIDE SEQUENCE [LARGE SCALE GENOMIC DNA]</scope>
    <source>
        <strain evidence="18 19">Ery12</strain>
    </source>
</reference>
<evidence type="ECO:0000256" key="7">
    <source>
        <dbReference type="ARBA" id="ARBA00022801"/>
    </source>
</evidence>
<keyword evidence="19" id="KW-1185">Reference proteome</keyword>
<evidence type="ECO:0000313" key="18">
    <source>
        <dbReference type="EMBL" id="RJX66342.1"/>
    </source>
</evidence>
<protein>
    <recommendedName>
        <fullName evidence="13">8-oxo-dGTP diphosphatase</fullName>
        <ecNumber evidence="12">3.6.1.55</ecNumber>
    </recommendedName>
    <alternativeName>
        <fullName evidence="16">7,8-dihydro-8-oxoguanine-triphosphatase</fullName>
    </alternativeName>
    <alternativeName>
        <fullName evidence="15">Mutator protein MutT</fullName>
    </alternativeName>
    <alternativeName>
        <fullName evidence="14">dGTP pyrophosphohydrolase</fullName>
    </alternativeName>
</protein>
<gene>
    <name evidence="18" type="ORF">D6858_12545</name>
</gene>
<comment type="catalytic activity">
    <reaction evidence="11">
        <text>8-oxo-GTP + H2O = 8-oxo-GMP + diphosphate + H(+)</text>
        <dbReference type="Rhea" id="RHEA:67616"/>
        <dbReference type="ChEBI" id="CHEBI:15377"/>
        <dbReference type="ChEBI" id="CHEBI:15378"/>
        <dbReference type="ChEBI" id="CHEBI:33019"/>
        <dbReference type="ChEBI" id="CHEBI:143553"/>
        <dbReference type="ChEBI" id="CHEBI:145694"/>
    </reaction>
</comment>
<dbReference type="PANTHER" id="PTHR47707:SF1">
    <property type="entry name" value="NUDIX HYDROLASE FAMILY PROTEIN"/>
    <property type="match status" value="1"/>
</dbReference>
<evidence type="ECO:0000256" key="1">
    <source>
        <dbReference type="ARBA" id="ARBA00001946"/>
    </source>
</evidence>
<evidence type="ECO:0000256" key="11">
    <source>
        <dbReference type="ARBA" id="ARBA00036904"/>
    </source>
</evidence>
<evidence type="ECO:0000313" key="19">
    <source>
        <dbReference type="Proteomes" id="UP000284322"/>
    </source>
</evidence>
<evidence type="ECO:0000256" key="2">
    <source>
        <dbReference type="ARBA" id="ARBA00005582"/>
    </source>
</evidence>
<evidence type="ECO:0000256" key="16">
    <source>
        <dbReference type="ARBA" id="ARBA00042798"/>
    </source>
</evidence>
<dbReference type="Gene3D" id="3.90.79.10">
    <property type="entry name" value="Nucleoside Triphosphate Pyrophosphohydrolase"/>
    <property type="match status" value="1"/>
</dbReference>
<comment type="caution">
    <text evidence="18">The sequence shown here is derived from an EMBL/GenBank/DDBJ whole genome shotgun (WGS) entry which is preliminary data.</text>
</comment>
<dbReference type="Proteomes" id="UP000284322">
    <property type="component" value="Unassembled WGS sequence"/>
</dbReference>
<dbReference type="PRINTS" id="PR00502">
    <property type="entry name" value="NUDIXFAMILY"/>
</dbReference>
<dbReference type="EMBL" id="RAHJ01000020">
    <property type="protein sequence ID" value="RJX66342.1"/>
    <property type="molecule type" value="Genomic_DNA"/>
</dbReference>
<organism evidence="18 19">
    <name type="scientific">Tsuneonella suprasediminis</name>
    <dbReference type="NCBI Taxonomy" id="2306996"/>
    <lineage>
        <taxon>Bacteria</taxon>
        <taxon>Pseudomonadati</taxon>
        <taxon>Pseudomonadota</taxon>
        <taxon>Alphaproteobacteria</taxon>
        <taxon>Sphingomonadales</taxon>
        <taxon>Erythrobacteraceae</taxon>
        <taxon>Tsuneonella</taxon>
    </lineage>
</organism>
<evidence type="ECO:0000256" key="8">
    <source>
        <dbReference type="ARBA" id="ARBA00022842"/>
    </source>
</evidence>
<dbReference type="GO" id="GO:0008413">
    <property type="term" value="F:8-oxo-7,8-dihydroguanosine triphosphate pyrophosphatase activity"/>
    <property type="evidence" value="ECO:0007669"/>
    <property type="project" value="TreeGrafter"/>
</dbReference>
<dbReference type="SUPFAM" id="SSF55811">
    <property type="entry name" value="Nudix"/>
    <property type="match status" value="1"/>
</dbReference>
<comment type="catalytic activity">
    <reaction evidence="10">
        <text>8-oxo-dGTP + H2O = 8-oxo-dGMP + diphosphate + H(+)</text>
        <dbReference type="Rhea" id="RHEA:31575"/>
        <dbReference type="ChEBI" id="CHEBI:15377"/>
        <dbReference type="ChEBI" id="CHEBI:15378"/>
        <dbReference type="ChEBI" id="CHEBI:33019"/>
        <dbReference type="ChEBI" id="CHEBI:63224"/>
        <dbReference type="ChEBI" id="CHEBI:77896"/>
        <dbReference type="EC" id="3.6.1.55"/>
    </reaction>
</comment>
<dbReference type="InterPro" id="IPR000086">
    <property type="entry name" value="NUDIX_hydrolase_dom"/>
</dbReference>
<keyword evidence="5" id="KW-0479">Metal-binding</keyword>
<feature type="domain" description="Nudix hydrolase" evidence="17">
    <location>
        <begin position="1"/>
        <end position="128"/>
    </location>
</feature>
<dbReference type="GO" id="GO:0006260">
    <property type="term" value="P:DNA replication"/>
    <property type="evidence" value="ECO:0007669"/>
    <property type="project" value="UniProtKB-KW"/>
</dbReference>
<keyword evidence="7 18" id="KW-0378">Hydrolase</keyword>
<dbReference type="CDD" id="cd03425">
    <property type="entry name" value="NUDIX_MutT_NudA_like"/>
    <property type="match status" value="1"/>
</dbReference>
<dbReference type="GO" id="GO:0006281">
    <property type="term" value="P:DNA repair"/>
    <property type="evidence" value="ECO:0007669"/>
    <property type="project" value="UniProtKB-KW"/>
</dbReference>
<keyword evidence="4" id="KW-0235">DNA replication</keyword>
<dbReference type="GO" id="GO:0044716">
    <property type="term" value="F:8-oxo-GDP phosphatase activity"/>
    <property type="evidence" value="ECO:0007669"/>
    <property type="project" value="TreeGrafter"/>
</dbReference>
<evidence type="ECO:0000256" key="13">
    <source>
        <dbReference type="ARBA" id="ARBA00040794"/>
    </source>
</evidence>
<dbReference type="EC" id="3.6.1.55" evidence="12"/>
<dbReference type="PROSITE" id="PS51462">
    <property type="entry name" value="NUDIX"/>
    <property type="match status" value="1"/>
</dbReference>
<keyword evidence="9" id="KW-0234">DNA repair</keyword>
<evidence type="ECO:0000256" key="6">
    <source>
        <dbReference type="ARBA" id="ARBA00022763"/>
    </source>
</evidence>
<sequence>MTVVAAALQANDGRWLMQQRPLAKQHGGLWEFPGGKVEHGENPRDALVRELQEEIALALHPGDLKPVGFAENGGRDSHPGIVILLYSATRWQGEAIAQEAAELGWFDRSEMAELPKPPLDVALLQFLAG</sequence>
<evidence type="ECO:0000256" key="3">
    <source>
        <dbReference type="ARBA" id="ARBA00022457"/>
    </source>
</evidence>
<dbReference type="GO" id="GO:0035539">
    <property type="term" value="F:8-oxo-7,8-dihydrodeoxyguanosine triphosphate pyrophosphatase activity"/>
    <property type="evidence" value="ECO:0007669"/>
    <property type="project" value="UniProtKB-EC"/>
</dbReference>
<dbReference type="AlphaFoldDB" id="A0A419QZC5"/>
<evidence type="ECO:0000259" key="17">
    <source>
        <dbReference type="PROSITE" id="PS51462"/>
    </source>
</evidence>
<dbReference type="InterPro" id="IPR047127">
    <property type="entry name" value="MutT-like"/>
</dbReference>
<evidence type="ECO:0000256" key="10">
    <source>
        <dbReference type="ARBA" id="ARBA00035861"/>
    </source>
</evidence>
<keyword evidence="3" id="KW-0515">Mutator protein</keyword>
<name>A0A419QZC5_9SPHN</name>
<dbReference type="InterPro" id="IPR015797">
    <property type="entry name" value="NUDIX_hydrolase-like_dom_sf"/>
</dbReference>
<dbReference type="GO" id="GO:0046872">
    <property type="term" value="F:metal ion binding"/>
    <property type="evidence" value="ECO:0007669"/>
    <property type="project" value="UniProtKB-KW"/>
</dbReference>
<comment type="similarity">
    <text evidence="2">Belongs to the Nudix hydrolase family.</text>
</comment>
<comment type="cofactor">
    <cofactor evidence="1">
        <name>Mg(2+)</name>
        <dbReference type="ChEBI" id="CHEBI:18420"/>
    </cofactor>
</comment>
<dbReference type="OrthoDB" id="9810648at2"/>
<evidence type="ECO:0000256" key="12">
    <source>
        <dbReference type="ARBA" id="ARBA00038905"/>
    </source>
</evidence>
<dbReference type="InterPro" id="IPR020476">
    <property type="entry name" value="Nudix_hydrolase"/>
</dbReference>
<accession>A0A419QZC5</accession>
<evidence type="ECO:0000256" key="15">
    <source>
        <dbReference type="ARBA" id="ARBA00041979"/>
    </source>
</evidence>
<dbReference type="Pfam" id="PF00293">
    <property type="entry name" value="NUDIX"/>
    <property type="match status" value="1"/>
</dbReference>